<dbReference type="EMBL" id="GBRH01274050">
    <property type="protein sequence ID" value="JAD23845.1"/>
    <property type="molecule type" value="Transcribed_RNA"/>
</dbReference>
<dbReference type="AlphaFoldDB" id="A0A0A8YF36"/>
<proteinExistence type="predicted"/>
<protein>
    <submittedName>
        <fullName evidence="1">Uncharacterized protein</fullName>
    </submittedName>
</protein>
<reference evidence="1" key="1">
    <citation type="submission" date="2014-09" db="EMBL/GenBank/DDBJ databases">
        <authorList>
            <person name="Magalhaes I.L.F."/>
            <person name="Oliveira U."/>
            <person name="Santos F.R."/>
            <person name="Vidigal T.H.D.A."/>
            <person name="Brescovit A.D."/>
            <person name="Santos A.J."/>
        </authorList>
    </citation>
    <scope>NUCLEOTIDE SEQUENCE</scope>
    <source>
        <tissue evidence="1">Shoot tissue taken approximately 20 cm above the soil surface</tissue>
    </source>
</reference>
<organism evidence="1">
    <name type="scientific">Arundo donax</name>
    <name type="common">Giant reed</name>
    <name type="synonym">Donax arundinaceus</name>
    <dbReference type="NCBI Taxonomy" id="35708"/>
    <lineage>
        <taxon>Eukaryota</taxon>
        <taxon>Viridiplantae</taxon>
        <taxon>Streptophyta</taxon>
        <taxon>Embryophyta</taxon>
        <taxon>Tracheophyta</taxon>
        <taxon>Spermatophyta</taxon>
        <taxon>Magnoliopsida</taxon>
        <taxon>Liliopsida</taxon>
        <taxon>Poales</taxon>
        <taxon>Poaceae</taxon>
        <taxon>PACMAD clade</taxon>
        <taxon>Arundinoideae</taxon>
        <taxon>Arundineae</taxon>
        <taxon>Arundo</taxon>
    </lineage>
</organism>
<evidence type="ECO:0000313" key="1">
    <source>
        <dbReference type="EMBL" id="JAD23845.1"/>
    </source>
</evidence>
<name>A0A0A8YF36_ARUDO</name>
<reference evidence="1" key="2">
    <citation type="journal article" date="2015" name="Data Brief">
        <title>Shoot transcriptome of the giant reed, Arundo donax.</title>
        <authorList>
            <person name="Barrero R.A."/>
            <person name="Guerrero F.D."/>
            <person name="Moolhuijzen P."/>
            <person name="Goolsby J.A."/>
            <person name="Tidwell J."/>
            <person name="Bellgard S.E."/>
            <person name="Bellgard M.I."/>
        </authorList>
    </citation>
    <scope>NUCLEOTIDE SEQUENCE</scope>
    <source>
        <tissue evidence="1">Shoot tissue taken approximately 20 cm above the soil surface</tissue>
    </source>
</reference>
<accession>A0A0A8YF36</accession>
<sequence length="31" mass="3557">MAFVHILHSDIFFLFSFSCSCDLFASISQSR</sequence>